<dbReference type="PANTHER" id="PTHR38459">
    <property type="entry name" value="PROPHAGE BACTOPRENOL-LINKED GLUCOSE TRANSLOCASE HOMOLOG"/>
    <property type="match status" value="1"/>
</dbReference>
<name>A0A7K0FZT6_9SPHI</name>
<evidence type="ECO:0000313" key="9">
    <source>
        <dbReference type="Proteomes" id="UP000487757"/>
    </source>
</evidence>
<dbReference type="AlphaFoldDB" id="A0A7K0FZT6"/>
<dbReference type="InterPro" id="IPR051401">
    <property type="entry name" value="GtrA_CellWall_Glycosyl"/>
</dbReference>
<dbReference type="GO" id="GO:0005886">
    <property type="term" value="C:plasma membrane"/>
    <property type="evidence" value="ECO:0007669"/>
    <property type="project" value="TreeGrafter"/>
</dbReference>
<evidence type="ECO:0000256" key="2">
    <source>
        <dbReference type="ARBA" id="ARBA00009399"/>
    </source>
</evidence>
<dbReference type="InterPro" id="IPR007267">
    <property type="entry name" value="GtrA_DPMS_TM"/>
</dbReference>
<evidence type="ECO:0000256" key="3">
    <source>
        <dbReference type="ARBA" id="ARBA00022692"/>
    </source>
</evidence>
<evidence type="ECO:0000256" key="5">
    <source>
        <dbReference type="ARBA" id="ARBA00023136"/>
    </source>
</evidence>
<comment type="subcellular location">
    <subcellularLocation>
        <location evidence="1">Membrane</location>
        <topology evidence="1">Multi-pass membrane protein</topology>
    </subcellularLocation>
</comment>
<keyword evidence="3 6" id="KW-0812">Transmembrane</keyword>
<feature type="transmembrane region" description="Helical" evidence="6">
    <location>
        <begin position="20"/>
        <end position="47"/>
    </location>
</feature>
<feature type="transmembrane region" description="Helical" evidence="6">
    <location>
        <begin position="95"/>
        <end position="115"/>
    </location>
</feature>
<evidence type="ECO:0000256" key="4">
    <source>
        <dbReference type="ARBA" id="ARBA00022989"/>
    </source>
</evidence>
<evidence type="ECO:0000256" key="1">
    <source>
        <dbReference type="ARBA" id="ARBA00004141"/>
    </source>
</evidence>
<protein>
    <submittedName>
        <fullName evidence="8">GtrA family protein</fullName>
    </submittedName>
</protein>
<dbReference type="Proteomes" id="UP000487757">
    <property type="component" value="Unassembled WGS sequence"/>
</dbReference>
<dbReference type="EMBL" id="WKKH01000013">
    <property type="protein sequence ID" value="MRX76489.1"/>
    <property type="molecule type" value="Genomic_DNA"/>
</dbReference>
<comment type="similarity">
    <text evidence="2">Belongs to the GtrA family.</text>
</comment>
<keyword evidence="5 6" id="KW-0472">Membrane</keyword>
<keyword evidence="4 6" id="KW-1133">Transmembrane helix</keyword>
<feature type="domain" description="GtrA/DPMS transmembrane" evidence="7">
    <location>
        <begin position="13"/>
        <end position="122"/>
    </location>
</feature>
<dbReference type="GO" id="GO:0000271">
    <property type="term" value="P:polysaccharide biosynthetic process"/>
    <property type="evidence" value="ECO:0007669"/>
    <property type="project" value="InterPro"/>
</dbReference>
<reference evidence="8 9" key="1">
    <citation type="submission" date="2019-11" db="EMBL/GenBank/DDBJ databases">
        <title>Pedobacter petrophilus genome.</title>
        <authorList>
            <person name="Feldbauer M.J."/>
            <person name="Newman J.D."/>
        </authorList>
    </citation>
    <scope>NUCLEOTIDE SEQUENCE [LARGE SCALE GENOMIC DNA]</scope>
    <source>
        <strain evidence="8 9">LMG 29686</strain>
    </source>
</reference>
<comment type="caution">
    <text evidence="8">The sequence shown here is derived from an EMBL/GenBank/DDBJ whole genome shotgun (WGS) entry which is preliminary data.</text>
</comment>
<keyword evidence="9" id="KW-1185">Reference proteome</keyword>
<evidence type="ECO:0000259" key="7">
    <source>
        <dbReference type="Pfam" id="PF04138"/>
    </source>
</evidence>
<sequence>MLQYLKAQASSLTASGADFLVTLVAVNLFGLWYLAASIIGTIAGGIINFSINRHWVFNADTKALKWQILKYILVWFGNLALVTAGVYLLTHFYHLNYMLSKVLISISVGISYNYIMQKQFIFSR</sequence>
<proteinExistence type="inferred from homology"/>
<evidence type="ECO:0000313" key="8">
    <source>
        <dbReference type="EMBL" id="MRX76489.1"/>
    </source>
</evidence>
<organism evidence="8 9">
    <name type="scientific">Pedobacter petrophilus</name>
    <dbReference type="NCBI Taxonomy" id="1908241"/>
    <lineage>
        <taxon>Bacteria</taxon>
        <taxon>Pseudomonadati</taxon>
        <taxon>Bacteroidota</taxon>
        <taxon>Sphingobacteriia</taxon>
        <taxon>Sphingobacteriales</taxon>
        <taxon>Sphingobacteriaceae</taxon>
        <taxon>Pedobacter</taxon>
    </lineage>
</organism>
<dbReference type="PANTHER" id="PTHR38459:SF1">
    <property type="entry name" value="PROPHAGE BACTOPRENOL-LINKED GLUCOSE TRANSLOCASE HOMOLOG"/>
    <property type="match status" value="1"/>
</dbReference>
<dbReference type="Pfam" id="PF04138">
    <property type="entry name" value="GtrA_DPMS_TM"/>
    <property type="match status" value="1"/>
</dbReference>
<dbReference type="RefSeq" id="WP_154280719.1">
    <property type="nucleotide sequence ID" value="NZ_JBHUJQ010000001.1"/>
</dbReference>
<evidence type="ECO:0000256" key="6">
    <source>
        <dbReference type="SAM" id="Phobius"/>
    </source>
</evidence>
<accession>A0A7K0FZT6</accession>
<feature type="transmembrane region" description="Helical" evidence="6">
    <location>
        <begin position="68"/>
        <end position="89"/>
    </location>
</feature>
<gene>
    <name evidence="8" type="ORF">GJU39_10340</name>
</gene>
<dbReference type="OrthoDB" id="961506at2"/>